<feature type="compositionally biased region" description="Low complexity" evidence="5">
    <location>
        <begin position="278"/>
        <end position="288"/>
    </location>
</feature>
<evidence type="ECO:0000256" key="4">
    <source>
        <dbReference type="ARBA" id="ARBA00023242"/>
    </source>
</evidence>
<dbReference type="Pfam" id="PF02362">
    <property type="entry name" value="B3"/>
    <property type="match status" value="1"/>
</dbReference>
<feature type="region of interest" description="Disordered" evidence="5">
    <location>
        <begin position="278"/>
        <end position="524"/>
    </location>
</feature>
<name>A0ABQ7GYA6_DUNSA</name>
<evidence type="ECO:0000256" key="1">
    <source>
        <dbReference type="ARBA" id="ARBA00023015"/>
    </source>
</evidence>
<evidence type="ECO:0000256" key="5">
    <source>
        <dbReference type="SAM" id="MobiDB-lite"/>
    </source>
</evidence>
<evidence type="ECO:0000313" key="7">
    <source>
        <dbReference type="EMBL" id="KAF5839586.1"/>
    </source>
</evidence>
<dbReference type="Gene3D" id="2.40.330.10">
    <property type="entry name" value="DNA-binding pseudobarrel domain"/>
    <property type="match status" value="1"/>
</dbReference>
<evidence type="ECO:0000256" key="3">
    <source>
        <dbReference type="ARBA" id="ARBA00023163"/>
    </source>
</evidence>
<accession>A0ABQ7GYA6</accession>
<sequence length="524" mass="53313">MSTSLDVAPEENERRATTILQQVQSDLGATVFFEKPLTASDTSGSGRVVIPKAIAEQYFPRLDQPSGLPVRAVDTRGHEYTFKFRFWINNQSRMYLLEGAGELHRQFNMVVGDVMVFAQKPDRTLVVAGRPATKNDVIRKAPVKRPAGEPKEKSKPGGREPRVKQPKQQASAAAAPQRKKAKPNEQYVAPPLELEPAVDGIFRAVPDSAVSTEASGVAPGLKGRWVVTLNLAGELYQALFDTQEDAEEAFNAAGGIADGLPGALGTTSQAAAQQQLLSSQPGQLPQLTDLGGGGDTRCLHTEVPLAGPNLGQPQQQQQPHMKQEQPLQPMMQGAPESIGAGALGGSGPSGDQQGMQQAQPQPQQQPQSELSPPNTASAPAQEAATAPAPPLSSWEPAPAAAPTAAAANGGTVGGSAEGPLPAPAGTLAPASAPGQASGQVQEGGSAVGGLVPMEGATGVAPGQSGLQGSVEVGGPASKGEGVQGGQKQAEIEVGVAQGGGGGTAGSGSLPQGAGGDGGHVFLNV</sequence>
<keyword evidence="3" id="KW-0804">Transcription</keyword>
<evidence type="ECO:0000313" key="8">
    <source>
        <dbReference type="Proteomes" id="UP000815325"/>
    </source>
</evidence>
<feature type="compositionally biased region" description="Low complexity" evidence="5">
    <location>
        <begin position="312"/>
        <end position="328"/>
    </location>
</feature>
<feature type="compositionally biased region" description="Low complexity" evidence="5">
    <location>
        <begin position="423"/>
        <end position="434"/>
    </location>
</feature>
<organism evidence="7 8">
    <name type="scientific">Dunaliella salina</name>
    <name type="common">Green alga</name>
    <name type="synonym">Protococcus salinus</name>
    <dbReference type="NCBI Taxonomy" id="3046"/>
    <lineage>
        <taxon>Eukaryota</taxon>
        <taxon>Viridiplantae</taxon>
        <taxon>Chlorophyta</taxon>
        <taxon>core chlorophytes</taxon>
        <taxon>Chlorophyceae</taxon>
        <taxon>CS clade</taxon>
        <taxon>Chlamydomonadales</taxon>
        <taxon>Dunaliellaceae</taxon>
        <taxon>Dunaliella</taxon>
    </lineage>
</organism>
<feature type="domain" description="TF-B3" evidence="6">
    <location>
        <begin position="33"/>
        <end position="133"/>
    </location>
</feature>
<feature type="compositionally biased region" description="Low complexity" evidence="5">
    <location>
        <begin position="349"/>
        <end position="407"/>
    </location>
</feature>
<evidence type="ECO:0000256" key="2">
    <source>
        <dbReference type="ARBA" id="ARBA00023125"/>
    </source>
</evidence>
<dbReference type="InterPro" id="IPR015300">
    <property type="entry name" value="DNA-bd_pseudobarrel_sf"/>
</dbReference>
<evidence type="ECO:0000259" key="6">
    <source>
        <dbReference type="SMART" id="SM01019"/>
    </source>
</evidence>
<feature type="compositionally biased region" description="Low complexity" evidence="5">
    <location>
        <begin position="166"/>
        <end position="176"/>
    </location>
</feature>
<proteinExistence type="predicted"/>
<feature type="compositionally biased region" description="Basic and acidic residues" evidence="5">
    <location>
        <begin position="146"/>
        <end position="163"/>
    </location>
</feature>
<reference evidence="7" key="1">
    <citation type="submission" date="2017-08" db="EMBL/GenBank/DDBJ databases">
        <authorList>
            <person name="Polle J.E."/>
            <person name="Barry K."/>
            <person name="Cushman J."/>
            <person name="Schmutz J."/>
            <person name="Tran D."/>
            <person name="Hathwaick L.T."/>
            <person name="Yim W.C."/>
            <person name="Jenkins J."/>
            <person name="Mckie-Krisberg Z.M."/>
            <person name="Prochnik S."/>
            <person name="Lindquist E."/>
            <person name="Dockter R.B."/>
            <person name="Adam C."/>
            <person name="Molina H."/>
            <person name="Bunkerborg J."/>
            <person name="Jin E."/>
            <person name="Buchheim M."/>
            <person name="Magnuson J."/>
        </authorList>
    </citation>
    <scope>NUCLEOTIDE SEQUENCE</scope>
    <source>
        <strain evidence="7">CCAP 19/18</strain>
    </source>
</reference>
<dbReference type="EMBL" id="MU069539">
    <property type="protein sequence ID" value="KAF5839586.1"/>
    <property type="molecule type" value="Genomic_DNA"/>
</dbReference>
<keyword evidence="1" id="KW-0805">Transcription regulation</keyword>
<gene>
    <name evidence="7" type="ORF">DUNSADRAFT_461</name>
</gene>
<feature type="compositionally biased region" description="Gly residues" evidence="5">
    <location>
        <begin position="496"/>
        <end position="505"/>
    </location>
</feature>
<dbReference type="Proteomes" id="UP000815325">
    <property type="component" value="Unassembled WGS sequence"/>
</dbReference>
<keyword evidence="8" id="KW-1185">Reference proteome</keyword>
<keyword evidence="4" id="KW-0539">Nucleus</keyword>
<dbReference type="PANTHER" id="PTHR46245:SF3">
    <property type="entry name" value="B3 DOMAIN-CONTAINING TRANSCRIPTION REPRESSOR VAL1"/>
    <property type="match status" value="1"/>
</dbReference>
<dbReference type="PANTHER" id="PTHR46245">
    <property type="entry name" value="B3 DOMAIN-CONTAINING PROTEIN OS07G0563300"/>
    <property type="match status" value="1"/>
</dbReference>
<comment type="caution">
    <text evidence="7">The sequence shown here is derived from an EMBL/GenBank/DDBJ whole genome shotgun (WGS) entry which is preliminary data.</text>
</comment>
<dbReference type="SUPFAM" id="SSF101936">
    <property type="entry name" value="DNA-binding pseudobarrel domain"/>
    <property type="match status" value="1"/>
</dbReference>
<protein>
    <recommendedName>
        <fullName evidence="6">TF-B3 domain-containing protein</fullName>
    </recommendedName>
</protein>
<keyword evidence="2" id="KW-0238">DNA-binding</keyword>
<dbReference type="InterPro" id="IPR003340">
    <property type="entry name" value="B3_DNA-bd"/>
</dbReference>
<feature type="region of interest" description="Disordered" evidence="5">
    <location>
        <begin position="136"/>
        <end position="185"/>
    </location>
</feature>
<dbReference type="SMART" id="SM01019">
    <property type="entry name" value="B3"/>
    <property type="match status" value="1"/>
</dbReference>
<dbReference type="CDD" id="cd10017">
    <property type="entry name" value="B3_DNA"/>
    <property type="match status" value="1"/>
</dbReference>